<organism evidence="6">
    <name type="scientific">Spirodela intermedia</name>
    <name type="common">Intermediate duckweed</name>
    <dbReference type="NCBI Taxonomy" id="51605"/>
    <lineage>
        <taxon>Eukaryota</taxon>
        <taxon>Viridiplantae</taxon>
        <taxon>Streptophyta</taxon>
        <taxon>Embryophyta</taxon>
        <taxon>Tracheophyta</taxon>
        <taxon>Spermatophyta</taxon>
        <taxon>Magnoliopsida</taxon>
        <taxon>Liliopsida</taxon>
        <taxon>Araceae</taxon>
        <taxon>Lemnoideae</taxon>
        <taxon>Spirodela</taxon>
    </lineage>
</organism>
<dbReference type="GO" id="GO:0052793">
    <property type="term" value="F:pectin acetylesterase activity"/>
    <property type="evidence" value="ECO:0007669"/>
    <property type="project" value="TreeGrafter"/>
</dbReference>
<dbReference type="EC" id="3.1.1.-" evidence="5"/>
<dbReference type="PANTHER" id="PTHR21562">
    <property type="entry name" value="NOTUM-RELATED"/>
    <property type="match status" value="1"/>
</dbReference>
<dbReference type="GO" id="GO:0009505">
    <property type="term" value="C:plant-type cell wall"/>
    <property type="evidence" value="ECO:0007669"/>
    <property type="project" value="TreeGrafter"/>
</dbReference>
<evidence type="ECO:0000313" key="6">
    <source>
        <dbReference type="EMBL" id="CAA2630258.1"/>
    </source>
</evidence>
<dbReference type="AlphaFoldDB" id="A0A7I8JHV6"/>
<comment type="similarity">
    <text evidence="3 5">Belongs to the pectinacetylesterase family.</text>
</comment>
<dbReference type="GO" id="GO:0071555">
    <property type="term" value="P:cell wall organization"/>
    <property type="evidence" value="ECO:0007669"/>
    <property type="project" value="UniProtKB-KW"/>
</dbReference>
<evidence type="ECO:0000256" key="5">
    <source>
        <dbReference type="RuleBase" id="RU363114"/>
    </source>
</evidence>
<proteinExistence type="inferred from homology"/>
<dbReference type="EMBL" id="CACRZD030000013">
    <property type="protein sequence ID" value="CAA6669501.1"/>
    <property type="molecule type" value="Genomic_DNA"/>
</dbReference>
<comment type="subcellular location">
    <subcellularLocation>
        <location evidence="2 5">Secreted</location>
        <location evidence="2 5">Cell wall</location>
    </subcellularLocation>
</comment>
<dbReference type="Pfam" id="PF03283">
    <property type="entry name" value="PAE"/>
    <property type="match status" value="2"/>
</dbReference>
<keyword evidence="5" id="KW-0961">Cell wall biogenesis/degradation</keyword>
<comment type="function">
    <text evidence="1 5">Hydrolyzes acetyl esters in homogalacturonan regions of pectin. In type I primary cell wall, galacturonic acid residues of pectin can be acetylated at the O-2 and O-3 positions. Decreasing the degree of acetylation of pectin gels in vitro alters their physical properties.</text>
</comment>
<protein>
    <recommendedName>
        <fullName evidence="5">Pectin acetylesterase</fullName>
        <ecNumber evidence="5">3.1.1.-</ecNumber>
    </recommendedName>
</protein>
<evidence type="ECO:0000256" key="2">
    <source>
        <dbReference type="ARBA" id="ARBA00004191"/>
    </source>
</evidence>
<gene>
    <name evidence="6" type="ORF">SI7747_13015904</name>
</gene>
<keyword evidence="4 5" id="KW-0134">Cell wall</keyword>
<dbReference type="PANTHER" id="PTHR21562:SF93">
    <property type="entry name" value="PECTIN ACETYLESTERASE 8"/>
    <property type="match status" value="1"/>
</dbReference>
<feature type="chain" id="PRO_5029941413" description="Pectin acetylesterase" evidence="5">
    <location>
        <begin position="26"/>
        <end position="452"/>
    </location>
</feature>
<dbReference type="EMBL" id="LR743600">
    <property type="protein sequence ID" value="CAA2630258.1"/>
    <property type="molecule type" value="Genomic_DNA"/>
</dbReference>
<feature type="signal peptide" evidence="5">
    <location>
        <begin position="1"/>
        <end position="25"/>
    </location>
</feature>
<keyword evidence="5" id="KW-0378">Hydrolase</keyword>
<evidence type="ECO:0000256" key="3">
    <source>
        <dbReference type="ARBA" id="ARBA00005784"/>
    </source>
</evidence>
<name>A0A7I8JHV6_SPIIN</name>
<sequence>MESLKAHFSWTVVFMLGLLSSTGQGFLVNLTVLEAAARRGAVCLDGSPPAYHLAPGFGPGMNSWLVHIEFMGYGIISLSLSLSLYVSEWLLVISGGGWCHNITNCFARKVGRLGSSRAMGSIVFSGILSDRRDLNPEFYNWNRVKVAYCDGSSLTGDVDRVDPATNLHFRGARIFDAVMEDLLRQGMRYAESALLSGCSAGGLAAILHCDRFRALLAAAARVKCLSDGGFFVNVRDVTGAEYMKSYFSEIVATHVPGRREEPPSSCTSKMSPGMCFFPQYVVKQIRTPLFVLNAAYDSWQIRNALLSPGSDPAGAWKECASDMSLCDTSQLEALQAFRMQFLGALRGLGASPAAGMFVNSCFAHCQTEMAEIWHFDGSPVLGNTTIAGAVAEWFYDRRPFKNVDCPYPCDSSCRNIRYVPEEFLPGENLHHKLRHLLMCSPRSHSISHGLES</sequence>
<dbReference type="InterPro" id="IPR004963">
    <property type="entry name" value="PAE/NOTUM"/>
</dbReference>
<dbReference type="Proteomes" id="UP001189122">
    <property type="component" value="Unassembled WGS sequence"/>
</dbReference>
<accession>A0A7I8JHV6</accession>
<keyword evidence="5" id="KW-0964">Secreted</keyword>
<evidence type="ECO:0000313" key="7">
    <source>
        <dbReference type="Proteomes" id="UP001189122"/>
    </source>
</evidence>
<evidence type="ECO:0000256" key="1">
    <source>
        <dbReference type="ARBA" id="ARBA00003534"/>
    </source>
</evidence>
<evidence type="ECO:0000256" key="4">
    <source>
        <dbReference type="ARBA" id="ARBA00022512"/>
    </source>
</evidence>
<reference evidence="6 7" key="1">
    <citation type="submission" date="2019-12" db="EMBL/GenBank/DDBJ databases">
        <authorList>
            <person name="Scholz U."/>
            <person name="Mascher M."/>
            <person name="Fiebig A."/>
        </authorList>
    </citation>
    <scope>NUCLEOTIDE SEQUENCE</scope>
</reference>
<keyword evidence="7" id="KW-1185">Reference proteome</keyword>
<keyword evidence="5" id="KW-0732">Signal</keyword>